<evidence type="ECO:0000256" key="9">
    <source>
        <dbReference type="SAM" id="Phobius"/>
    </source>
</evidence>
<keyword evidence="7" id="KW-0406">Ion transport</keyword>
<feature type="transmembrane region" description="Helical" evidence="9">
    <location>
        <begin position="31"/>
        <end position="49"/>
    </location>
</feature>
<dbReference type="PANTHER" id="PTHR43562">
    <property type="entry name" value="NAPA-TYPE SODIUM/HYDROGEN ANTIPORTER"/>
    <property type="match status" value="1"/>
</dbReference>
<evidence type="ECO:0000256" key="5">
    <source>
        <dbReference type="ARBA" id="ARBA00022692"/>
    </source>
</evidence>
<feature type="transmembrane region" description="Helical" evidence="9">
    <location>
        <begin position="55"/>
        <end position="76"/>
    </location>
</feature>
<comment type="similarity">
    <text evidence="2">Belongs to the monovalent cation:proton antiporter 2 (CPA2) transporter (TC 2.A.37) family.</text>
</comment>
<feature type="transmembrane region" description="Helical" evidence="9">
    <location>
        <begin position="222"/>
        <end position="247"/>
    </location>
</feature>
<feature type="transmembrane region" description="Helical" evidence="9">
    <location>
        <begin position="6"/>
        <end position="24"/>
    </location>
</feature>
<evidence type="ECO:0000256" key="8">
    <source>
        <dbReference type="ARBA" id="ARBA00023136"/>
    </source>
</evidence>
<evidence type="ECO:0000256" key="7">
    <source>
        <dbReference type="ARBA" id="ARBA00023065"/>
    </source>
</evidence>
<accession>A0A1G6QFP4</accession>
<evidence type="ECO:0000256" key="6">
    <source>
        <dbReference type="ARBA" id="ARBA00022989"/>
    </source>
</evidence>
<keyword evidence="6 9" id="KW-1133">Transmembrane helix</keyword>
<dbReference type="GO" id="GO:1902600">
    <property type="term" value="P:proton transmembrane transport"/>
    <property type="evidence" value="ECO:0007669"/>
    <property type="project" value="InterPro"/>
</dbReference>
<dbReference type="STRING" id="1814289.SAMN05216410_2526"/>
<feature type="transmembrane region" description="Helical" evidence="9">
    <location>
        <begin position="328"/>
        <end position="347"/>
    </location>
</feature>
<protein>
    <submittedName>
        <fullName evidence="11">Transporter, CPA2 family</fullName>
    </submittedName>
</protein>
<evidence type="ECO:0000259" key="10">
    <source>
        <dbReference type="Pfam" id="PF00999"/>
    </source>
</evidence>
<dbReference type="AlphaFoldDB" id="A0A1G6QFP4"/>
<comment type="subcellular location">
    <subcellularLocation>
        <location evidence="1">Membrane</location>
        <topology evidence="1">Multi-pass membrane protein</topology>
    </subcellularLocation>
</comment>
<dbReference type="InterPro" id="IPR038770">
    <property type="entry name" value="Na+/solute_symporter_sf"/>
</dbReference>
<gene>
    <name evidence="11" type="ORF">SAMN05216410_2526</name>
</gene>
<feature type="transmembrane region" description="Helical" evidence="9">
    <location>
        <begin position="115"/>
        <end position="135"/>
    </location>
</feature>
<evidence type="ECO:0000256" key="3">
    <source>
        <dbReference type="ARBA" id="ARBA00022448"/>
    </source>
</evidence>
<dbReference type="Gene3D" id="1.20.1530.20">
    <property type="match status" value="1"/>
</dbReference>
<dbReference type="PANTHER" id="PTHR43562:SF1">
    <property type="entry name" value="NA(+)_H(+) ANTIPORTER YJBQ-RELATED"/>
    <property type="match status" value="1"/>
</dbReference>
<sequence length="391" mass="40553">MDDPYAALLPVVVVAFLSPLLVGLLPARARVPQVVVLLLGGVIIGPQMLDWSSQASVVLLSDLGLGFLFLFAGYELDPAIMRQRAGRLAIGAWCTSLVVAVALVFVVAAPATSQALAAGSIALTTTALGVLLPVLRDAGQLGTRFGTAVFAVGAVGELGPIVAMALLLGSRRSGAAAVLLVVFAVVAVLLALLPTKIRLPRTEAVLLRSEHGTGQTTVRLTLVLLVALLAAAASLGFDAVLGAFLAGMILRRWAPGDVEKLEEKMDVIGWGVFIPVFFVSSGMGLDIDSIGKEPWMPFVFLALLLVVRSGPVLAWFRRALAGGERVQVALYSATTLPLLVALTKLAVDDGVMSRSVAAALVGAGVLSVLVFPIAAHRLGDRDRAALGSPPE</sequence>
<feature type="transmembrane region" description="Helical" evidence="9">
    <location>
        <begin position="174"/>
        <end position="193"/>
    </location>
</feature>
<keyword evidence="5 9" id="KW-0812">Transmembrane</keyword>
<evidence type="ECO:0000256" key="4">
    <source>
        <dbReference type="ARBA" id="ARBA00022449"/>
    </source>
</evidence>
<dbReference type="Pfam" id="PF00999">
    <property type="entry name" value="Na_H_Exchanger"/>
    <property type="match status" value="1"/>
</dbReference>
<keyword evidence="3" id="KW-0813">Transport</keyword>
<evidence type="ECO:0000256" key="2">
    <source>
        <dbReference type="ARBA" id="ARBA00005551"/>
    </source>
</evidence>
<dbReference type="InterPro" id="IPR006153">
    <property type="entry name" value="Cation/H_exchanger_TM"/>
</dbReference>
<dbReference type="EMBL" id="FMYH01000004">
    <property type="protein sequence ID" value="SDC90981.1"/>
    <property type="molecule type" value="Genomic_DNA"/>
</dbReference>
<keyword evidence="8 9" id="KW-0472">Membrane</keyword>
<dbReference type="OrthoDB" id="9793589at2"/>
<keyword evidence="12" id="KW-1185">Reference proteome</keyword>
<evidence type="ECO:0000313" key="12">
    <source>
        <dbReference type="Proteomes" id="UP000199039"/>
    </source>
</evidence>
<feature type="transmembrane region" description="Helical" evidence="9">
    <location>
        <begin position="297"/>
        <end position="316"/>
    </location>
</feature>
<dbReference type="GO" id="GO:0015297">
    <property type="term" value="F:antiporter activity"/>
    <property type="evidence" value="ECO:0007669"/>
    <property type="project" value="UniProtKB-KW"/>
</dbReference>
<name>A0A1G6QFP4_9MICO</name>
<dbReference type="RefSeq" id="WP_093183673.1">
    <property type="nucleotide sequence ID" value="NZ_FMYH01000004.1"/>
</dbReference>
<proteinExistence type="inferred from homology"/>
<reference evidence="11 12" key="1">
    <citation type="submission" date="2016-09" db="EMBL/GenBank/DDBJ databases">
        <authorList>
            <person name="Capua I."/>
            <person name="De Benedictis P."/>
            <person name="Joannis T."/>
            <person name="Lombin L.H."/>
            <person name="Cattoli G."/>
        </authorList>
    </citation>
    <scope>NUCLEOTIDE SEQUENCE [LARGE SCALE GENOMIC DNA]</scope>
    <source>
        <strain evidence="11 12">ISLP-3</strain>
    </source>
</reference>
<feature type="transmembrane region" description="Helical" evidence="9">
    <location>
        <begin position="147"/>
        <end position="168"/>
    </location>
</feature>
<feature type="domain" description="Cation/H+ exchanger transmembrane" evidence="10">
    <location>
        <begin position="15"/>
        <end position="374"/>
    </location>
</feature>
<dbReference type="Proteomes" id="UP000199039">
    <property type="component" value="Unassembled WGS sequence"/>
</dbReference>
<dbReference type="GO" id="GO:0016020">
    <property type="term" value="C:membrane"/>
    <property type="evidence" value="ECO:0007669"/>
    <property type="project" value="UniProtKB-SubCell"/>
</dbReference>
<feature type="transmembrane region" description="Helical" evidence="9">
    <location>
        <begin position="88"/>
        <end position="109"/>
    </location>
</feature>
<keyword evidence="4" id="KW-0050">Antiport</keyword>
<organism evidence="11 12">
    <name type="scientific">Sanguibacter gelidistatuariae</name>
    <dbReference type="NCBI Taxonomy" id="1814289"/>
    <lineage>
        <taxon>Bacteria</taxon>
        <taxon>Bacillati</taxon>
        <taxon>Actinomycetota</taxon>
        <taxon>Actinomycetes</taxon>
        <taxon>Micrococcales</taxon>
        <taxon>Sanguibacteraceae</taxon>
        <taxon>Sanguibacter</taxon>
    </lineage>
</organism>
<feature type="transmembrane region" description="Helical" evidence="9">
    <location>
        <begin position="356"/>
        <end position="375"/>
    </location>
</feature>
<evidence type="ECO:0000256" key="1">
    <source>
        <dbReference type="ARBA" id="ARBA00004141"/>
    </source>
</evidence>
<evidence type="ECO:0000313" key="11">
    <source>
        <dbReference type="EMBL" id="SDC90981.1"/>
    </source>
</evidence>